<dbReference type="InterPro" id="IPR028994">
    <property type="entry name" value="Integrin_alpha_N"/>
</dbReference>
<evidence type="ECO:0000256" key="4">
    <source>
        <dbReference type="ARBA" id="ARBA00022837"/>
    </source>
</evidence>
<dbReference type="SUPFAM" id="SSF103647">
    <property type="entry name" value="TSP type-3 repeat"/>
    <property type="match status" value="3"/>
</dbReference>
<dbReference type="InterPro" id="IPR028974">
    <property type="entry name" value="TSP_type-3_rpt"/>
</dbReference>
<keyword evidence="6" id="KW-0472">Membrane</keyword>
<dbReference type="InterPro" id="IPR013083">
    <property type="entry name" value="Znf_RING/FYVE/PHD"/>
</dbReference>
<reference evidence="7" key="1">
    <citation type="journal article" date="2022" name="Nat. Microbiol.">
        <title>Unique mobile elements and scalable gene flow at the prokaryote-eukaryote boundary revealed by circularized Asgard archaea genomes.</title>
        <authorList>
            <person name="Wu F."/>
            <person name="Speth D.R."/>
            <person name="Philosof A."/>
            <person name="Cremiere A."/>
            <person name="Narayanan A."/>
            <person name="Barco R.A."/>
            <person name="Connon S.A."/>
            <person name="Amend J.P."/>
            <person name="Antoshechkin I.A."/>
            <person name="Orphan V.J."/>
        </authorList>
    </citation>
    <scope>NUCLEOTIDE SEQUENCE</scope>
    <source>
        <strain evidence="7">PM71</strain>
    </source>
</reference>
<keyword evidence="6" id="KW-1133">Transmembrane helix</keyword>
<dbReference type="Gene3D" id="2.40.128.630">
    <property type="match status" value="1"/>
</dbReference>
<comment type="subcellular location">
    <subcellularLocation>
        <location evidence="1">Secreted</location>
    </subcellularLocation>
</comment>
<gene>
    <name evidence="7" type="ORF">K9W45_02510</name>
</gene>
<evidence type="ECO:0000256" key="1">
    <source>
        <dbReference type="ARBA" id="ARBA00004613"/>
    </source>
</evidence>
<dbReference type="InterPro" id="IPR059100">
    <property type="entry name" value="TSP3_bac"/>
</dbReference>
<dbReference type="Gene3D" id="4.10.1080.10">
    <property type="entry name" value="TSP type-3 repeat"/>
    <property type="match status" value="3"/>
</dbReference>
<sequence length="1314" mass="148251">MKKKTITLIFILLIMIQVSSLFIETEASNYIYTQLKWRKISSYNYGEASFFDYDKDGKLDVFFKTAEGIEIYNHKGNLLKKIHGYFQYTPTITDLEKDGDLEFITQNYYGIEIYDSTGQLKEQNLTLYSAYARIVVADINNDGIQEIIYHSTGDIICFNNQLEEIWSYKFENPDYYGSIYDLVVNSDADSEKEIVVYYDNSIYLFNTDGEKKWSKSLPSEGIVAYDFNDDGIDEIIGTKSSDYTIYSLNSQDGSELWINEMAVNLNPLPIDLDQDGIVELIALSTDNDKSESYINYINGKTGEVEEQVTVDQRFFTNSYYEFFPETPAVGDFDGNGVLDLIFLAFSYAYSVATLIYSADGYRIAEFDEGSLTTPTIVDLDGNGRTEIMIRDYSGIFCYEVTGSTSGKNIWYKERGNIANTMVVDTDGDLLDDISEEFYGSDKGKEDTDGDTLLDGIEIIGSGSSPIKQDTDGDGLTDDVEYELGFNPRLNDLDLDYDDDSLTNYDEVFVYSTNPMSNDTDNDLLLDNEEINTYGTSPTNNDTDADGVIDGEEVHTYGTSPLDNDSDDDGMEDGYEVLYNLDPLVNDSYGDIDSDGLLNIEEFTYNSNSSNVDTDNDTISDGDEVHTYGTSPTNNDSDGDNLTDNEEIYTYGTSPTNNDTDADIMWDGWEIEYGFNPLIDDGDEDLDSDGLSNAEEFIYSTEPNNTDSDSDQLLDGEEVHTYGTDPAKIDSDEDELTDYEEVIVYTTNPVSNDTDNDLMGDYYEVNHGLNPLVNDTLGDLDNDTLTNYEEFLLGTLPNNNDTDGDGMSDGFEYQYGLILTDNDSSLDKDKDGLSNLDEFLHNTNPLSNDTDGDGMFDGFEVQYNLNPNLNDSAGDPDADGISNIDEMKYGSSPISSDTDSDRLTDPEEIFIYHSNPAIKDTDGDGLEDGEEVLDFGTSPTNEDTDGDTLSDYVEIYVFLTDPTDPDTDNDGMNDGEEIEIGKDPLTKNYYTPLSKLLLILPIVGGIVLFGGLIYGAMIFSKKIKERKRKEIVEKEILLLKSEHLNLDDRINILAKKESIFTDKITFRSLVDVTKLYFNFLAKFDDKYTLITKFKEVGNLQEWNEVKEKAFSSFERLLNTIKDNLHSFDINDIIKNQYPSLINLEKKGELTAKELLQVHSDGKDLHLYVEEFKKYLKILLRRLNALESLFSTKDELLDIVASSSIITALKEKDSLITQLERNEIKYVREKINAENHCIYCGIQLHDDAKTCSNCQRTLPSCPICKNTFRFFDEVYTCPECFSKIHKDELEIWLGDKGTCPKCNKSITLYNLDVEII</sequence>
<accession>A0A9Y1BLR8</accession>
<dbReference type="PANTHER" id="PTHR37467:SF1">
    <property type="entry name" value="EXPORTED CALCIUM-BINDING GLYCOPROTEIN"/>
    <property type="match status" value="1"/>
</dbReference>
<dbReference type="PROSITE" id="PS00018">
    <property type="entry name" value="EF_HAND_1"/>
    <property type="match status" value="1"/>
</dbReference>
<dbReference type="InterPro" id="IPR053180">
    <property type="entry name" value="Ca-binding_acidic-repeat"/>
</dbReference>
<evidence type="ECO:0000256" key="2">
    <source>
        <dbReference type="ARBA" id="ARBA00022525"/>
    </source>
</evidence>
<dbReference type="Proteomes" id="UP001201020">
    <property type="component" value="Chromosome"/>
</dbReference>
<dbReference type="SUPFAM" id="SSF69318">
    <property type="entry name" value="Integrin alpha N-terminal domain"/>
    <property type="match status" value="1"/>
</dbReference>
<keyword evidence="6" id="KW-0812">Transmembrane</keyword>
<feature type="region of interest" description="Disordered" evidence="5">
    <location>
        <begin position="606"/>
        <end position="642"/>
    </location>
</feature>
<keyword evidence="4" id="KW-0106">Calcium</keyword>
<name>A0A9Y1BLR8_9ARCH</name>
<keyword evidence="2" id="KW-0964">Secreted</keyword>
<dbReference type="Pfam" id="PF18884">
    <property type="entry name" value="TSP3_bac"/>
    <property type="match status" value="5"/>
</dbReference>
<evidence type="ECO:0000256" key="6">
    <source>
        <dbReference type="SAM" id="Phobius"/>
    </source>
</evidence>
<dbReference type="Gene3D" id="3.30.40.10">
    <property type="entry name" value="Zinc/RING finger domain, C3HC4 (zinc finger)"/>
    <property type="match status" value="1"/>
</dbReference>
<dbReference type="EMBL" id="CP084166">
    <property type="protein sequence ID" value="UJG41343.1"/>
    <property type="molecule type" value="Genomic_DNA"/>
</dbReference>
<organism evidence="7">
    <name type="scientific">Candidatus Heimdallarchaeum aukensis</name>
    <dbReference type="NCBI Taxonomy" id="2876573"/>
    <lineage>
        <taxon>Archaea</taxon>
        <taxon>Promethearchaeati</taxon>
        <taxon>Candidatus Heimdallarchaeota</taxon>
        <taxon>Candidatus Heimdallarchaeia (ex Rinke et al. 2021) (nom. nud.)</taxon>
        <taxon>Candidatus Heimdallarchaeales</taxon>
        <taxon>Candidatus Heimdallarchaeaceae</taxon>
        <taxon>Candidatus Heimdallarchaeum</taxon>
    </lineage>
</organism>
<evidence type="ECO:0000313" key="7">
    <source>
        <dbReference type="EMBL" id="UJG41343.1"/>
    </source>
</evidence>
<dbReference type="InterPro" id="IPR018247">
    <property type="entry name" value="EF_Hand_1_Ca_BS"/>
</dbReference>
<keyword evidence="3" id="KW-0732">Signal</keyword>
<evidence type="ECO:0000256" key="5">
    <source>
        <dbReference type="SAM" id="MobiDB-lite"/>
    </source>
</evidence>
<evidence type="ECO:0000256" key="3">
    <source>
        <dbReference type="ARBA" id="ARBA00022729"/>
    </source>
</evidence>
<proteinExistence type="predicted"/>
<protein>
    <submittedName>
        <fullName evidence="7">FG-GAP-like repeat-containing protein</fullName>
    </submittedName>
</protein>
<feature type="transmembrane region" description="Helical" evidence="6">
    <location>
        <begin position="995"/>
        <end position="1018"/>
    </location>
</feature>
<dbReference type="PANTHER" id="PTHR37467">
    <property type="entry name" value="EXPORTED CALCIUM-BINDING GLYCOPROTEIN-RELATED"/>
    <property type="match status" value="1"/>
</dbReference>
<dbReference type="GO" id="GO:0005509">
    <property type="term" value="F:calcium ion binding"/>
    <property type="evidence" value="ECO:0007669"/>
    <property type="project" value="InterPro"/>
</dbReference>